<keyword evidence="6" id="KW-0716">Sensory transduction</keyword>
<dbReference type="PANTHER" id="PTHR41523">
    <property type="entry name" value="TWO-COMPONENT SYSTEM SENSOR PROTEIN"/>
    <property type="match status" value="1"/>
</dbReference>
<evidence type="ECO:0000256" key="6">
    <source>
        <dbReference type="ARBA" id="ARBA00022606"/>
    </source>
</evidence>
<protein>
    <recommendedName>
        <fullName evidence="3">Blue-light-activated histidine kinase</fullName>
        <ecNumber evidence="2">2.7.13.3</ecNumber>
    </recommendedName>
</protein>
<evidence type="ECO:0000256" key="2">
    <source>
        <dbReference type="ARBA" id="ARBA00012438"/>
    </source>
</evidence>
<evidence type="ECO:0000256" key="7">
    <source>
        <dbReference type="ARBA" id="ARBA00022630"/>
    </source>
</evidence>
<keyword evidence="11" id="KW-0547">Nucleotide-binding</keyword>
<feature type="domain" description="PAC" evidence="18">
    <location>
        <begin position="251"/>
        <end position="303"/>
    </location>
</feature>
<evidence type="ECO:0000256" key="13">
    <source>
        <dbReference type="ARBA" id="ARBA00022840"/>
    </source>
</evidence>
<dbReference type="GO" id="GO:0004673">
    <property type="term" value="F:protein histidine kinase activity"/>
    <property type="evidence" value="ECO:0007669"/>
    <property type="project" value="UniProtKB-EC"/>
</dbReference>
<dbReference type="SMART" id="SM00091">
    <property type="entry name" value="PAS"/>
    <property type="match status" value="3"/>
</dbReference>
<keyword evidence="7" id="KW-0285">Flavoprotein</keyword>
<sequence length="630" mass="69915">MPASLTMHFGEPVPAGCIANRMLGDTLAFDWAATSAGPMEGWSPALRTMARIILGASAPMSMLIGRDGLLVYNDTVSDVFGELYLGSIGKPVTEVLAEAAGFYREVIDKCLCGNSLSYRDQPIKLRRNGALETAWFDLEFSPIRDELGIPCGVLLLSFETTERVRAIRDRHRADERLSLAISASGLIGIWDLDLATRICAGDKDFARLYGVDEREAARGVHSDRLTTAVHPEDRHLVNEAILSVPHTTQEIRCQYRVIAADGKVRWVVASGRPVRDSGGTATHIIGVLLDVTEQMETAAALAESEFRFDTLTDTLPQIVWSGTSDGVLDYVSKRWFEFTGIAEDAGESRATWMDLLHPQDLDRVTECWNECLATGKTYDIEYRMLHKSGEYRWLRVMALPQRDRKGRLRRWFGTATDIHESKLAVDERELIARELNHRIKNIFSIVGGMIGLSLRGRPDMKDFAEELRGRLLALNDAHDFIRPGDHARTAQRVSHSFQQLVRRLLRPYDDEKGQRISIEGPDARIDAGAATPLALVFHELATNSAKYGALSTPSGGIAVRFSRAVDRVGVEWVERGANLTGATPEHAGFGTRLLTLSVEAQLGGKFSRHWDPDGVRVEIEFPLGVLDRTV</sequence>
<gene>
    <name evidence="19" type="ORF">DES43_103259</name>
</gene>
<keyword evidence="4" id="KW-0600">Photoreceptor protein</keyword>
<dbReference type="Gene3D" id="3.30.450.20">
    <property type="entry name" value="PAS domain"/>
    <property type="match status" value="3"/>
</dbReference>
<name>A0A4R6YJV6_9HYPH</name>
<dbReference type="InterPro" id="IPR036890">
    <property type="entry name" value="HATPase_C_sf"/>
</dbReference>
<proteinExistence type="predicted"/>
<dbReference type="SUPFAM" id="SSF55785">
    <property type="entry name" value="PYP-like sensor domain (PAS domain)"/>
    <property type="match status" value="2"/>
</dbReference>
<dbReference type="Proteomes" id="UP000294958">
    <property type="component" value="Unassembled WGS sequence"/>
</dbReference>
<dbReference type="RefSeq" id="WP_133674811.1">
    <property type="nucleotide sequence ID" value="NZ_SNZF01000003.1"/>
</dbReference>
<dbReference type="GO" id="GO:0005524">
    <property type="term" value="F:ATP binding"/>
    <property type="evidence" value="ECO:0007669"/>
    <property type="project" value="UniProtKB-KW"/>
</dbReference>
<dbReference type="GO" id="GO:0009881">
    <property type="term" value="F:photoreceptor activity"/>
    <property type="evidence" value="ECO:0007669"/>
    <property type="project" value="UniProtKB-KW"/>
</dbReference>
<evidence type="ECO:0000256" key="8">
    <source>
        <dbReference type="ARBA" id="ARBA00022643"/>
    </source>
</evidence>
<keyword evidence="16" id="KW-0675">Receptor</keyword>
<organism evidence="19 20">
    <name type="scientific">Aquamicrobium defluvii</name>
    <dbReference type="NCBI Taxonomy" id="69279"/>
    <lineage>
        <taxon>Bacteria</taxon>
        <taxon>Pseudomonadati</taxon>
        <taxon>Pseudomonadota</taxon>
        <taxon>Alphaproteobacteria</taxon>
        <taxon>Hyphomicrobiales</taxon>
        <taxon>Phyllobacteriaceae</taxon>
        <taxon>Aquamicrobium</taxon>
    </lineage>
</organism>
<evidence type="ECO:0000256" key="1">
    <source>
        <dbReference type="ARBA" id="ARBA00000085"/>
    </source>
</evidence>
<dbReference type="SUPFAM" id="SSF55874">
    <property type="entry name" value="ATPase domain of HSP90 chaperone/DNA topoisomerase II/histidine kinase"/>
    <property type="match status" value="1"/>
</dbReference>
<evidence type="ECO:0000256" key="12">
    <source>
        <dbReference type="ARBA" id="ARBA00022777"/>
    </source>
</evidence>
<keyword evidence="15" id="KW-0843">Virulence</keyword>
<feature type="domain" description="PAS" evidence="17">
    <location>
        <begin position="304"/>
        <end position="375"/>
    </location>
</feature>
<keyword evidence="20" id="KW-1185">Reference proteome</keyword>
<dbReference type="Pfam" id="PF08447">
    <property type="entry name" value="PAS_3"/>
    <property type="match status" value="2"/>
</dbReference>
<accession>A0A4R6YJV6</accession>
<dbReference type="InterPro" id="IPR000700">
    <property type="entry name" value="PAS-assoc_C"/>
</dbReference>
<keyword evidence="14" id="KW-0157">Chromophore</keyword>
<evidence type="ECO:0000259" key="18">
    <source>
        <dbReference type="PROSITE" id="PS50113"/>
    </source>
</evidence>
<dbReference type="Gene3D" id="2.10.70.100">
    <property type="match status" value="1"/>
</dbReference>
<comment type="caution">
    <text evidence="19">The sequence shown here is derived from an EMBL/GenBank/DDBJ whole genome shotgun (WGS) entry which is preliminary data.</text>
</comment>
<keyword evidence="12" id="KW-0418">Kinase</keyword>
<evidence type="ECO:0000256" key="4">
    <source>
        <dbReference type="ARBA" id="ARBA00022543"/>
    </source>
</evidence>
<dbReference type="InterPro" id="IPR013655">
    <property type="entry name" value="PAS_fold_3"/>
</dbReference>
<keyword evidence="8" id="KW-0288">FMN</keyword>
<evidence type="ECO:0000256" key="16">
    <source>
        <dbReference type="ARBA" id="ARBA00023170"/>
    </source>
</evidence>
<evidence type="ECO:0000313" key="19">
    <source>
        <dbReference type="EMBL" id="TDR37329.1"/>
    </source>
</evidence>
<dbReference type="Gene3D" id="3.30.565.10">
    <property type="entry name" value="Histidine kinase-like ATPase, C-terminal domain"/>
    <property type="match status" value="1"/>
</dbReference>
<dbReference type="EMBL" id="SNZF01000003">
    <property type="protein sequence ID" value="TDR37329.1"/>
    <property type="molecule type" value="Genomic_DNA"/>
</dbReference>
<dbReference type="InterPro" id="IPR001610">
    <property type="entry name" value="PAC"/>
</dbReference>
<dbReference type="SMART" id="SM00911">
    <property type="entry name" value="HWE_HK"/>
    <property type="match status" value="1"/>
</dbReference>
<dbReference type="SMART" id="SM00086">
    <property type="entry name" value="PAC"/>
    <property type="match status" value="2"/>
</dbReference>
<dbReference type="CDD" id="cd00130">
    <property type="entry name" value="PAS"/>
    <property type="match status" value="2"/>
</dbReference>
<dbReference type="PANTHER" id="PTHR41523:SF8">
    <property type="entry name" value="ETHYLENE RESPONSE SENSOR PROTEIN"/>
    <property type="match status" value="1"/>
</dbReference>
<feature type="domain" description="PAC" evidence="18">
    <location>
        <begin position="378"/>
        <end position="430"/>
    </location>
</feature>
<comment type="catalytic activity">
    <reaction evidence="1">
        <text>ATP + protein L-histidine = ADP + protein N-phospho-L-histidine.</text>
        <dbReference type="EC" id="2.7.13.3"/>
    </reaction>
</comment>
<dbReference type="PROSITE" id="PS50112">
    <property type="entry name" value="PAS"/>
    <property type="match status" value="1"/>
</dbReference>
<dbReference type="EC" id="2.7.13.3" evidence="2"/>
<evidence type="ECO:0000256" key="9">
    <source>
        <dbReference type="ARBA" id="ARBA00022679"/>
    </source>
</evidence>
<dbReference type="InterPro" id="IPR000014">
    <property type="entry name" value="PAS"/>
</dbReference>
<evidence type="ECO:0000256" key="11">
    <source>
        <dbReference type="ARBA" id="ARBA00022741"/>
    </source>
</evidence>
<evidence type="ECO:0000256" key="15">
    <source>
        <dbReference type="ARBA" id="ARBA00023026"/>
    </source>
</evidence>
<evidence type="ECO:0000256" key="3">
    <source>
        <dbReference type="ARBA" id="ARBA00021740"/>
    </source>
</evidence>
<evidence type="ECO:0000256" key="10">
    <source>
        <dbReference type="ARBA" id="ARBA00022737"/>
    </source>
</evidence>
<dbReference type="InterPro" id="IPR035965">
    <property type="entry name" value="PAS-like_dom_sf"/>
</dbReference>
<dbReference type="Pfam" id="PF07536">
    <property type="entry name" value="HWE_HK"/>
    <property type="match status" value="1"/>
</dbReference>
<evidence type="ECO:0000256" key="14">
    <source>
        <dbReference type="ARBA" id="ARBA00022991"/>
    </source>
</evidence>
<reference evidence="19 20" key="1">
    <citation type="submission" date="2019-03" db="EMBL/GenBank/DDBJ databases">
        <title>Genomic Encyclopedia of Type Strains, Phase IV (KMG-IV): sequencing the most valuable type-strain genomes for metagenomic binning, comparative biology and taxonomic classification.</title>
        <authorList>
            <person name="Goeker M."/>
        </authorList>
    </citation>
    <scope>NUCLEOTIDE SEQUENCE [LARGE SCALE GENOMIC DNA]</scope>
    <source>
        <strain evidence="19 20">DSM 11603</strain>
    </source>
</reference>
<dbReference type="NCBIfam" id="TIGR00229">
    <property type="entry name" value="sensory_box"/>
    <property type="match status" value="2"/>
</dbReference>
<evidence type="ECO:0000256" key="5">
    <source>
        <dbReference type="ARBA" id="ARBA00022553"/>
    </source>
</evidence>
<dbReference type="FunFam" id="3.30.450.20:FF:000099">
    <property type="entry name" value="Sensory box sensor histidine kinase"/>
    <property type="match status" value="1"/>
</dbReference>
<keyword evidence="9" id="KW-0808">Transferase</keyword>
<keyword evidence="13" id="KW-0067">ATP-binding</keyword>
<evidence type="ECO:0000259" key="17">
    <source>
        <dbReference type="PROSITE" id="PS50112"/>
    </source>
</evidence>
<dbReference type="InterPro" id="IPR011102">
    <property type="entry name" value="Sig_transdc_His_kinase_HWE"/>
</dbReference>
<evidence type="ECO:0000313" key="20">
    <source>
        <dbReference type="Proteomes" id="UP000294958"/>
    </source>
</evidence>
<dbReference type="PROSITE" id="PS50113">
    <property type="entry name" value="PAC"/>
    <property type="match status" value="2"/>
</dbReference>
<keyword evidence="5" id="KW-0597">Phosphoprotein</keyword>
<dbReference type="AlphaFoldDB" id="A0A4R6YJV6"/>
<keyword evidence="10" id="KW-0677">Repeat</keyword>
<dbReference type="OrthoDB" id="341208at2"/>